<keyword evidence="1" id="KW-0732">Signal</keyword>
<sequence>MRQSRLVLHALALTGLLAGPCQLRAETGTVPASQLGVSIDDFSYVDTSGEVLDQTAAHQKRLDAFMRALRADVAAEPRYRLVPSTATAGEARIKVVGGVQKMSTLVQWAKVAVIDVEGSRVLYEKLYTFRGDNDDAWDHARMFVSREVRSVLAGVLPPTQTATAAPIGLAVFEFELEDTSAAPASGLADADAAYLADVTKGVRDRLAQSGRYRLVDTGGATAEPVKARALRDCDGCEAAIAQQLGADQSLIGVIRRVSRTEYMIGFQLRDARSGAVVSRGDSGLRMGADYSWTRGAVRLVGDRLLDGGAQR</sequence>
<accession>A0A1G6I5E7</accession>
<organism evidence="2 3">
    <name type="scientific">Bradyrhizobium brasilense</name>
    <dbReference type="NCBI Taxonomy" id="1419277"/>
    <lineage>
        <taxon>Bacteria</taxon>
        <taxon>Pseudomonadati</taxon>
        <taxon>Pseudomonadota</taxon>
        <taxon>Alphaproteobacteria</taxon>
        <taxon>Hyphomicrobiales</taxon>
        <taxon>Nitrobacteraceae</taxon>
        <taxon>Bradyrhizobium</taxon>
    </lineage>
</organism>
<evidence type="ECO:0000313" key="3">
    <source>
        <dbReference type="Proteomes" id="UP000199245"/>
    </source>
</evidence>
<proteinExistence type="predicted"/>
<feature type="chain" id="PRO_5011614422" description="DUF2380 domain-containing protein" evidence="1">
    <location>
        <begin position="26"/>
        <end position="311"/>
    </location>
</feature>
<gene>
    <name evidence="2" type="ORF">SAMN05216337_100128</name>
</gene>
<dbReference type="Pfam" id="PF11684">
    <property type="entry name" value="DUF3280"/>
    <property type="match status" value="1"/>
</dbReference>
<dbReference type="Proteomes" id="UP000199245">
    <property type="component" value="Unassembled WGS sequence"/>
</dbReference>
<dbReference type="InterPro" id="IPR021698">
    <property type="entry name" value="DUF3280"/>
</dbReference>
<protein>
    <recommendedName>
        <fullName evidence="4">DUF2380 domain-containing protein</fullName>
    </recommendedName>
</protein>
<name>A0A1G6I5E7_9BRAD</name>
<evidence type="ECO:0000256" key="1">
    <source>
        <dbReference type="SAM" id="SignalP"/>
    </source>
</evidence>
<feature type="signal peptide" evidence="1">
    <location>
        <begin position="1"/>
        <end position="25"/>
    </location>
</feature>
<dbReference type="EMBL" id="FMZW01000001">
    <property type="protein sequence ID" value="SDC01759.1"/>
    <property type="molecule type" value="Genomic_DNA"/>
</dbReference>
<reference evidence="2 3" key="1">
    <citation type="submission" date="2016-10" db="EMBL/GenBank/DDBJ databases">
        <authorList>
            <person name="de Groot N.N."/>
        </authorList>
    </citation>
    <scope>NUCLEOTIDE SEQUENCE [LARGE SCALE GENOMIC DNA]</scope>
    <source>
        <strain evidence="2 3">R5</strain>
    </source>
</reference>
<evidence type="ECO:0000313" key="2">
    <source>
        <dbReference type="EMBL" id="SDC01759.1"/>
    </source>
</evidence>
<evidence type="ECO:0008006" key="4">
    <source>
        <dbReference type="Google" id="ProtNLM"/>
    </source>
</evidence>
<dbReference type="RefSeq" id="WP_176936695.1">
    <property type="nucleotide sequence ID" value="NZ_FMZW01000001.1"/>
</dbReference>
<dbReference type="AlphaFoldDB" id="A0A1G6I5E7"/>